<sequence length="300" mass="32020">MQLRAEHVSKAFGPVAAVTDVTLTIGHGITGLLGPNGAGKTTFLSLVLGLQRPDAGELQVLGLRPEEAGPHIRARLGYGPEHDAFPPDVGAEDFVRHLARLHGLPPRDAAGRAAEALRWTGLGEEVRRPLGTLSTGQRQRVMLAQAVVHDPELVLLDEPTSGLDPLQRDEMLDLIRRVGTDLGRDVVLSSHLLHEVERVADGVVILDEGRVVAEHRLDGGHAEHDELLLEVEGPVDALVPHLREAGLRVTGEGSSRLLVTAADDTAVDAVRDALADCGVGIRRLERVPVGLQELYAEAAG</sequence>
<dbReference type="GO" id="GO:0005524">
    <property type="term" value="F:ATP binding"/>
    <property type="evidence" value="ECO:0007669"/>
    <property type="project" value="UniProtKB-KW"/>
</dbReference>
<dbReference type="RefSeq" id="WP_131156346.1">
    <property type="nucleotide sequence ID" value="NZ_CP036402.1"/>
</dbReference>
<evidence type="ECO:0000256" key="3">
    <source>
        <dbReference type="ARBA" id="ARBA00022741"/>
    </source>
</evidence>
<dbReference type="InterPro" id="IPR003439">
    <property type="entry name" value="ABC_transporter-like_ATP-bd"/>
</dbReference>
<evidence type="ECO:0000256" key="2">
    <source>
        <dbReference type="ARBA" id="ARBA00022448"/>
    </source>
</evidence>
<dbReference type="InterPro" id="IPR027417">
    <property type="entry name" value="P-loop_NTPase"/>
</dbReference>
<dbReference type="Pfam" id="PF00005">
    <property type="entry name" value="ABC_tran"/>
    <property type="match status" value="1"/>
</dbReference>
<dbReference type="SMART" id="SM00382">
    <property type="entry name" value="AAA"/>
    <property type="match status" value="1"/>
</dbReference>
<evidence type="ECO:0000313" key="6">
    <source>
        <dbReference type="EMBL" id="QBI21353.1"/>
    </source>
</evidence>
<dbReference type="SUPFAM" id="SSF52540">
    <property type="entry name" value="P-loop containing nucleoside triphosphate hydrolases"/>
    <property type="match status" value="1"/>
</dbReference>
<keyword evidence="7" id="KW-1185">Reference proteome</keyword>
<keyword evidence="2" id="KW-0813">Transport</keyword>
<dbReference type="OrthoDB" id="9804819at2"/>
<protein>
    <submittedName>
        <fullName evidence="6">ABC transporter ATP-binding protein</fullName>
    </submittedName>
</protein>
<gene>
    <name evidence="6" type="ORF">ER308_18460</name>
</gene>
<name>A0A411YJF8_9ACTN</name>
<dbReference type="AlphaFoldDB" id="A0A411YJF8"/>
<dbReference type="PANTHER" id="PTHR43335:SF2">
    <property type="entry name" value="ABC TRANSPORTER, ATP-BINDING PROTEIN"/>
    <property type="match status" value="1"/>
</dbReference>
<reference evidence="6 7" key="1">
    <citation type="submission" date="2019-01" db="EMBL/GenBank/DDBJ databases">
        <title>Egibacter rhizosphaerae EGI 80759T.</title>
        <authorList>
            <person name="Chen D.-D."/>
            <person name="Tian Y."/>
            <person name="Jiao J.-Y."/>
            <person name="Zhang X.-T."/>
            <person name="Zhang Y.-G."/>
            <person name="Zhang Y."/>
            <person name="Xiao M."/>
            <person name="Shu W.-S."/>
            <person name="Li W.-J."/>
        </authorList>
    </citation>
    <scope>NUCLEOTIDE SEQUENCE [LARGE SCALE GENOMIC DNA]</scope>
    <source>
        <strain evidence="6 7">EGI 80759</strain>
    </source>
</reference>
<dbReference type="Proteomes" id="UP000291469">
    <property type="component" value="Chromosome"/>
</dbReference>
<accession>A0A411YJF8</accession>
<dbReference type="PANTHER" id="PTHR43335">
    <property type="entry name" value="ABC TRANSPORTER, ATP-BINDING PROTEIN"/>
    <property type="match status" value="1"/>
</dbReference>
<proteinExistence type="inferred from homology"/>
<dbReference type="Gene3D" id="3.40.50.300">
    <property type="entry name" value="P-loop containing nucleotide triphosphate hydrolases"/>
    <property type="match status" value="1"/>
</dbReference>
<dbReference type="GO" id="GO:0016887">
    <property type="term" value="F:ATP hydrolysis activity"/>
    <property type="evidence" value="ECO:0007669"/>
    <property type="project" value="InterPro"/>
</dbReference>
<comment type="similarity">
    <text evidence="1">Belongs to the ABC transporter superfamily.</text>
</comment>
<evidence type="ECO:0000259" key="5">
    <source>
        <dbReference type="PROSITE" id="PS50893"/>
    </source>
</evidence>
<keyword evidence="4 6" id="KW-0067">ATP-binding</keyword>
<dbReference type="PROSITE" id="PS50893">
    <property type="entry name" value="ABC_TRANSPORTER_2"/>
    <property type="match status" value="1"/>
</dbReference>
<dbReference type="KEGG" id="erz:ER308_18460"/>
<evidence type="ECO:0000313" key="7">
    <source>
        <dbReference type="Proteomes" id="UP000291469"/>
    </source>
</evidence>
<feature type="domain" description="ABC transporter" evidence="5">
    <location>
        <begin position="3"/>
        <end position="233"/>
    </location>
</feature>
<dbReference type="InterPro" id="IPR003593">
    <property type="entry name" value="AAA+_ATPase"/>
</dbReference>
<evidence type="ECO:0000256" key="1">
    <source>
        <dbReference type="ARBA" id="ARBA00005417"/>
    </source>
</evidence>
<dbReference type="EMBL" id="CP036402">
    <property type="protein sequence ID" value="QBI21353.1"/>
    <property type="molecule type" value="Genomic_DNA"/>
</dbReference>
<organism evidence="6 7">
    <name type="scientific">Egibacter rhizosphaerae</name>
    <dbReference type="NCBI Taxonomy" id="1670831"/>
    <lineage>
        <taxon>Bacteria</taxon>
        <taxon>Bacillati</taxon>
        <taxon>Actinomycetota</taxon>
        <taxon>Nitriliruptoria</taxon>
        <taxon>Egibacterales</taxon>
        <taxon>Egibacteraceae</taxon>
        <taxon>Egibacter</taxon>
    </lineage>
</organism>
<keyword evidence="3" id="KW-0547">Nucleotide-binding</keyword>
<evidence type="ECO:0000256" key="4">
    <source>
        <dbReference type="ARBA" id="ARBA00022840"/>
    </source>
</evidence>